<dbReference type="Proteomes" id="UP000325395">
    <property type="component" value="Unassembled WGS sequence"/>
</dbReference>
<gene>
    <name evidence="2" type="ORF">BDV36DRAFT_286580</name>
</gene>
<organism evidence="2 3">
    <name type="scientific">Aspergillus pseudocaelatus</name>
    <dbReference type="NCBI Taxonomy" id="1825620"/>
    <lineage>
        <taxon>Eukaryota</taxon>
        <taxon>Fungi</taxon>
        <taxon>Dikarya</taxon>
        <taxon>Ascomycota</taxon>
        <taxon>Pezizomycotina</taxon>
        <taxon>Eurotiomycetes</taxon>
        <taxon>Eurotiomycetidae</taxon>
        <taxon>Eurotiales</taxon>
        <taxon>Aspergillaceae</taxon>
        <taxon>Aspergillus</taxon>
        <taxon>Aspergillus subgen. Circumdati</taxon>
    </lineage>
</organism>
<protein>
    <recommendedName>
        <fullName evidence="1">Integrase core domain-containing protein</fullName>
    </recommendedName>
</protein>
<dbReference type="PANTHER" id="PTHR46791">
    <property type="entry name" value="EXPRESSED PROTEIN"/>
    <property type="match status" value="1"/>
</dbReference>
<dbReference type="EMBL" id="ML735795">
    <property type="protein sequence ID" value="KAE8413953.1"/>
    <property type="molecule type" value="Genomic_DNA"/>
</dbReference>
<reference evidence="2 3" key="1">
    <citation type="submission" date="2019-04" db="EMBL/GenBank/DDBJ databases">
        <authorList>
            <consortium name="DOE Joint Genome Institute"/>
            <person name="Mondo S."/>
            <person name="Kjaerbolling I."/>
            <person name="Vesth T."/>
            <person name="Frisvad J.C."/>
            <person name="Nybo J.L."/>
            <person name="Theobald S."/>
            <person name="Kildgaard S."/>
            <person name="Isbrandt T."/>
            <person name="Kuo A."/>
            <person name="Sato A."/>
            <person name="Lyhne E.K."/>
            <person name="Kogle M.E."/>
            <person name="Wiebenga A."/>
            <person name="Kun R.S."/>
            <person name="Lubbers R.J."/>
            <person name="Makela M.R."/>
            <person name="Barry K."/>
            <person name="Chovatia M."/>
            <person name="Clum A."/>
            <person name="Daum C."/>
            <person name="Haridas S."/>
            <person name="He G."/>
            <person name="LaButti K."/>
            <person name="Lipzen A."/>
            <person name="Riley R."/>
            <person name="Salamov A."/>
            <person name="Simmons B.A."/>
            <person name="Magnuson J.K."/>
            <person name="Henrissat B."/>
            <person name="Mortensen U.H."/>
            <person name="Larsen T.O."/>
            <person name="Devries R.P."/>
            <person name="Grigoriev I.V."/>
            <person name="Machida M."/>
            <person name="Baker S.E."/>
            <person name="Andersen M.R."/>
            <person name="Cantor M.N."/>
            <person name="Hua S.X."/>
        </authorList>
    </citation>
    <scope>NUCLEOTIDE SEQUENCE [LARGE SCALE GENOMIC DNA]</scope>
    <source>
        <strain evidence="2 3">CBS 117616</strain>
    </source>
</reference>
<sequence length="440" mass="51514">MANLSLKKDTPELRARIAGLYYNFCFSDKEIINILERKGYPITSWNLSSLRRKIELKRKVDSLNREEADEALFEAVQKELDKSDIKGLGRGHLYTYFRMHGDRLFAAIRKLDPLGVTHRLYNLQRYREAYIVPDPNYLWSVDGYSIDTYSRYIVWIYIGISNQTAVSIAQQYLQTVKTQNLLPQVIHADRGVETPLMAAAHYQLVEKTQPGIEFNKCFRYGTSTANQRIEAWWGQLTKSSIYRWRKYFQRLTATKSYNEHLYSDKIAILAIYIPIIRYSIHEFARLWNIHSIRRQPKRPYSISGKPVQLYFFLSNNIQDHGIEPDTEILEDLNTKITEYDIDQYLPETTLNWCTEQLKQLGCKDGKLKGSDIFSDSSRAHEEIYLRLHDRIRAHIQSGELPILGLLPTPANNWFNGSNTIQTENLEEMDIYNKGPDKKEY</sequence>
<evidence type="ECO:0000259" key="1">
    <source>
        <dbReference type="Pfam" id="PF24764"/>
    </source>
</evidence>
<proteinExistence type="predicted"/>
<accession>A0ABQ6WA04</accession>
<feature type="domain" description="Integrase core" evidence="1">
    <location>
        <begin position="130"/>
        <end position="298"/>
    </location>
</feature>
<dbReference type="InterPro" id="IPR012337">
    <property type="entry name" value="RNaseH-like_sf"/>
</dbReference>
<name>A0ABQ6WA04_9EURO</name>
<keyword evidence="3" id="KW-1185">Reference proteome</keyword>
<dbReference type="InterPro" id="IPR058913">
    <property type="entry name" value="Integrase_dom_put"/>
</dbReference>
<dbReference type="SUPFAM" id="SSF53098">
    <property type="entry name" value="Ribonuclease H-like"/>
    <property type="match status" value="1"/>
</dbReference>
<dbReference type="PANTHER" id="PTHR46791:SF5">
    <property type="entry name" value="CLR5 DOMAIN-CONTAINING PROTEIN-RELATED"/>
    <property type="match status" value="1"/>
</dbReference>
<evidence type="ECO:0000313" key="3">
    <source>
        <dbReference type="Proteomes" id="UP000325395"/>
    </source>
</evidence>
<evidence type="ECO:0000313" key="2">
    <source>
        <dbReference type="EMBL" id="KAE8413953.1"/>
    </source>
</evidence>
<dbReference type="Pfam" id="PF24764">
    <property type="entry name" value="rva_4"/>
    <property type="match status" value="1"/>
</dbReference>